<reference evidence="2" key="2">
    <citation type="submission" date="2025-08" db="UniProtKB">
        <authorList>
            <consortium name="Ensembl"/>
        </authorList>
    </citation>
    <scope>IDENTIFICATION</scope>
</reference>
<evidence type="ECO:0000313" key="2">
    <source>
        <dbReference type="Ensembl" id="ENSMODP00000028671.2"/>
    </source>
</evidence>
<feature type="region of interest" description="Disordered" evidence="1">
    <location>
        <begin position="117"/>
        <end position="149"/>
    </location>
</feature>
<evidence type="ECO:0000313" key="3">
    <source>
        <dbReference type="Proteomes" id="UP000002280"/>
    </source>
</evidence>
<feature type="region of interest" description="Disordered" evidence="1">
    <location>
        <begin position="1"/>
        <end position="27"/>
    </location>
</feature>
<feature type="compositionally biased region" description="Pro residues" evidence="1">
    <location>
        <begin position="140"/>
        <end position="149"/>
    </location>
</feature>
<organism evidence="2 3">
    <name type="scientific">Monodelphis domestica</name>
    <name type="common">Gray short-tailed opossum</name>
    <dbReference type="NCBI Taxonomy" id="13616"/>
    <lineage>
        <taxon>Eukaryota</taxon>
        <taxon>Metazoa</taxon>
        <taxon>Chordata</taxon>
        <taxon>Craniata</taxon>
        <taxon>Vertebrata</taxon>
        <taxon>Euteleostomi</taxon>
        <taxon>Mammalia</taxon>
        <taxon>Metatheria</taxon>
        <taxon>Didelphimorphia</taxon>
        <taxon>Didelphidae</taxon>
        <taxon>Monodelphis</taxon>
    </lineage>
</organism>
<feature type="compositionally biased region" description="Basic residues" evidence="1">
    <location>
        <begin position="67"/>
        <end position="83"/>
    </location>
</feature>
<accession>F7GA19</accession>
<name>F7GA19_MONDO</name>
<dbReference type="GeneTree" id="ENSGT00980000202959"/>
<proteinExistence type="predicted"/>
<feature type="compositionally biased region" description="Polar residues" evidence="1">
    <location>
        <begin position="125"/>
        <end position="135"/>
    </location>
</feature>
<dbReference type="Proteomes" id="UP000002280">
    <property type="component" value="Chromosome 2"/>
</dbReference>
<dbReference type="Ensembl" id="ENSMODT00000030254.2">
    <property type="protein sequence ID" value="ENSMODP00000028671.2"/>
    <property type="gene ID" value="ENSMODG00000023153.2"/>
</dbReference>
<reference evidence="2" key="3">
    <citation type="submission" date="2025-09" db="UniProtKB">
        <authorList>
            <consortium name="Ensembl"/>
        </authorList>
    </citation>
    <scope>IDENTIFICATION</scope>
</reference>
<keyword evidence="3" id="KW-1185">Reference proteome</keyword>
<evidence type="ECO:0000256" key="1">
    <source>
        <dbReference type="SAM" id="MobiDB-lite"/>
    </source>
</evidence>
<dbReference type="InParanoid" id="F7GA19"/>
<dbReference type="AlphaFoldDB" id="F7GA19"/>
<reference evidence="2 3" key="1">
    <citation type="journal article" date="2007" name="Nature">
        <title>Genome of the marsupial Monodelphis domestica reveals innovation in non-coding sequences.</title>
        <authorList>
            <person name="Mikkelsen T.S."/>
            <person name="Wakefield M.J."/>
            <person name="Aken B."/>
            <person name="Amemiya C.T."/>
            <person name="Chang J.L."/>
            <person name="Duke S."/>
            <person name="Garber M."/>
            <person name="Gentles A.J."/>
            <person name="Goodstadt L."/>
            <person name="Heger A."/>
            <person name="Jurka J."/>
            <person name="Kamal M."/>
            <person name="Mauceli E."/>
            <person name="Searle S.M."/>
            <person name="Sharpe T."/>
            <person name="Baker M.L."/>
            <person name="Batzer M.A."/>
            <person name="Benos P.V."/>
            <person name="Belov K."/>
            <person name="Clamp M."/>
            <person name="Cook A."/>
            <person name="Cuff J."/>
            <person name="Das R."/>
            <person name="Davidow L."/>
            <person name="Deakin J.E."/>
            <person name="Fazzari M.J."/>
            <person name="Glass J.L."/>
            <person name="Grabherr M."/>
            <person name="Greally J.M."/>
            <person name="Gu W."/>
            <person name="Hore T.A."/>
            <person name="Huttley G.A."/>
            <person name="Kleber M."/>
            <person name="Jirtle R.L."/>
            <person name="Koina E."/>
            <person name="Lee J.T."/>
            <person name="Mahony S."/>
            <person name="Marra M.A."/>
            <person name="Miller R.D."/>
            <person name="Nicholls R.D."/>
            <person name="Oda M."/>
            <person name="Papenfuss A.T."/>
            <person name="Parra Z.E."/>
            <person name="Pollock D.D."/>
            <person name="Ray D.A."/>
            <person name="Schein J.E."/>
            <person name="Speed T.P."/>
            <person name="Thompson K."/>
            <person name="VandeBerg J.L."/>
            <person name="Wade C.M."/>
            <person name="Walker J.A."/>
            <person name="Waters P.D."/>
            <person name="Webber C."/>
            <person name="Weidman J.R."/>
            <person name="Xie X."/>
            <person name="Zody M.C."/>
            <person name="Baldwin J."/>
            <person name="Abdouelleil A."/>
            <person name="Abdulkadir J."/>
            <person name="Abebe A."/>
            <person name="Abera B."/>
            <person name="Abreu J."/>
            <person name="Acer S.C."/>
            <person name="Aftuck L."/>
            <person name="Alexander A."/>
            <person name="An P."/>
            <person name="Anderson E."/>
            <person name="Anderson S."/>
            <person name="Arachi H."/>
            <person name="Azer M."/>
            <person name="Bachantsang P."/>
            <person name="Barry A."/>
            <person name="Bayul T."/>
            <person name="Berlin A."/>
            <person name="Bessette D."/>
            <person name="Bloom T."/>
            <person name="Bloom T."/>
            <person name="Boguslavskiy L."/>
            <person name="Bonnet C."/>
            <person name="Boukhgalter B."/>
            <person name="Bourzgui I."/>
            <person name="Brown A."/>
            <person name="Cahill P."/>
            <person name="Channer S."/>
            <person name="Cheshatsang Y."/>
            <person name="Chuda L."/>
            <person name="Citroen M."/>
            <person name="Collymore A."/>
            <person name="Cooke P."/>
            <person name="Costello M."/>
            <person name="D'Aco K."/>
            <person name="Daza R."/>
            <person name="De Haan G."/>
            <person name="DeGray S."/>
            <person name="DeMaso C."/>
            <person name="Dhargay N."/>
            <person name="Dooley K."/>
            <person name="Dooley E."/>
            <person name="Doricent M."/>
            <person name="Dorje P."/>
            <person name="Dorjee K."/>
            <person name="Dupes A."/>
            <person name="Elong R."/>
            <person name="Falk J."/>
            <person name="Farina A."/>
            <person name="Faro S."/>
            <person name="Ferguson D."/>
            <person name="Fisher S."/>
            <person name="Foley C.D."/>
            <person name="Franke A."/>
            <person name="Friedrich D."/>
            <person name="Gadbois L."/>
            <person name="Gearin G."/>
            <person name="Gearin C.R."/>
            <person name="Giannoukos G."/>
            <person name="Goode T."/>
            <person name="Graham J."/>
            <person name="Grandbois E."/>
            <person name="Grewal S."/>
            <person name="Gyaltsen K."/>
            <person name="Hafez N."/>
            <person name="Hagos B."/>
            <person name="Hall J."/>
            <person name="Henson C."/>
            <person name="Hollinger A."/>
            <person name="Honan T."/>
            <person name="Huard M.D."/>
            <person name="Hughes L."/>
            <person name="Hurhula B."/>
            <person name="Husby M.E."/>
            <person name="Kamat A."/>
            <person name="Kanga B."/>
            <person name="Kashin S."/>
            <person name="Khazanovich D."/>
            <person name="Kisner P."/>
            <person name="Lance K."/>
            <person name="Lara M."/>
            <person name="Lee W."/>
            <person name="Lennon N."/>
            <person name="Letendre F."/>
            <person name="LeVine R."/>
            <person name="Lipovsky A."/>
            <person name="Liu X."/>
            <person name="Liu J."/>
            <person name="Liu S."/>
            <person name="Lokyitsang T."/>
            <person name="Lokyitsang Y."/>
            <person name="Lubonja R."/>
            <person name="Lui A."/>
            <person name="MacDonald P."/>
            <person name="Magnisalis V."/>
            <person name="Maru K."/>
            <person name="Matthews C."/>
            <person name="McCusker W."/>
            <person name="McDonough S."/>
            <person name="Mehta T."/>
            <person name="Meldrim J."/>
            <person name="Meneus L."/>
            <person name="Mihai O."/>
            <person name="Mihalev A."/>
            <person name="Mihova T."/>
            <person name="Mittelman R."/>
            <person name="Mlenga V."/>
            <person name="Montmayeur A."/>
            <person name="Mulrain L."/>
            <person name="Navidi A."/>
            <person name="Naylor J."/>
            <person name="Negash T."/>
            <person name="Nguyen T."/>
            <person name="Nguyen N."/>
            <person name="Nicol R."/>
            <person name="Norbu C."/>
            <person name="Norbu N."/>
            <person name="Novod N."/>
            <person name="O'Neill B."/>
            <person name="Osman S."/>
            <person name="Markiewicz E."/>
            <person name="Oyono O.L."/>
            <person name="Patti C."/>
            <person name="Phunkhang P."/>
            <person name="Pierre F."/>
            <person name="Priest M."/>
            <person name="Raghuraman S."/>
            <person name="Rege F."/>
            <person name="Reyes R."/>
            <person name="Rise C."/>
            <person name="Rogov P."/>
            <person name="Ross K."/>
            <person name="Ryan E."/>
            <person name="Settipalli S."/>
            <person name="Shea T."/>
            <person name="Sherpa N."/>
            <person name="Shi L."/>
            <person name="Shih D."/>
            <person name="Sparrow T."/>
            <person name="Spaulding J."/>
            <person name="Stalker J."/>
            <person name="Stange-Thomann N."/>
            <person name="Stavropoulos S."/>
            <person name="Stone C."/>
            <person name="Strader C."/>
            <person name="Tesfaye S."/>
            <person name="Thomson T."/>
            <person name="Thoulutsang Y."/>
            <person name="Thoulutsang D."/>
            <person name="Topham K."/>
            <person name="Topping I."/>
            <person name="Tsamla T."/>
            <person name="Vassiliev H."/>
            <person name="Vo A."/>
            <person name="Wangchuk T."/>
            <person name="Wangdi T."/>
            <person name="Weiand M."/>
            <person name="Wilkinson J."/>
            <person name="Wilson A."/>
            <person name="Yadav S."/>
            <person name="Young G."/>
            <person name="Yu Q."/>
            <person name="Zembek L."/>
            <person name="Zhong D."/>
            <person name="Zimmer A."/>
            <person name="Zwirko Z."/>
            <person name="Jaffe D.B."/>
            <person name="Alvarez P."/>
            <person name="Brockman W."/>
            <person name="Butler J."/>
            <person name="Chin C."/>
            <person name="Gnerre S."/>
            <person name="MacCallum I."/>
            <person name="Graves J.A."/>
            <person name="Ponting C.P."/>
            <person name="Breen M."/>
            <person name="Samollow P.B."/>
            <person name="Lander E.S."/>
            <person name="Lindblad-Toh K."/>
        </authorList>
    </citation>
    <scope>NUCLEOTIDE SEQUENCE [LARGE SCALE GENOMIC DNA]</scope>
</reference>
<protein>
    <submittedName>
        <fullName evidence="2">Uncharacterized protein</fullName>
    </submittedName>
</protein>
<dbReference type="Bgee" id="ENSMODG00000023153">
    <property type="expression patterns" value="Expressed in cerebellum and 17 other cell types or tissues"/>
</dbReference>
<dbReference type="HOGENOM" id="CLU_2885175_0_0_1"/>
<feature type="region of interest" description="Disordered" evidence="1">
    <location>
        <begin position="47"/>
        <end position="83"/>
    </location>
</feature>
<sequence length="149" mass="16421">SRLKGGPDPSRGSCPTEGRSGHGHALHCAGAGHRRAFHRGQRAGVLRGGHQQHPEDSHQLFPGVPCRGRHRRGAAGHPLRHHHQRGLLHRLPQLPLPRLLRPSAHPELHLQYAGRSHRQIPGHQDPSQVRRSSWAGTLPAPHPHPGQFT</sequence>